<feature type="signal peptide" evidence="1">
    <location>
        <begin position="1"/>
        <end position="16"/>
    </location>
</feature>
<gene>
    <name evidence="2" type="ORF">C8F04DRAFT_1248553</name>
</gene>
<comment type="caution">
    <text evidence="2">The sequence shown here is derived from an EMBL/GenBank/DDBJ whole genome shotgun (WGS) entry which is preliminary data.</text>
</comment>
<accession>A0AAD6XIH6</accession>
<evidence type="ECO:0000256" key="1">
    <source>
        <dbReference type="SAM" id="SignalP"/>
    </source>
</evidence>
<sequence>MRVSTFFAALFTVVVAAQANGAVVASRAEIHDLASFRAASHADQKAFLLQLNPTDLYLSDADLETIAKEPKVAAKLNGKQLTIDEVRAWLLPAQKAFLRRDPATWTISAADLAAIAKERKVERLLKAGRSRFRTCGDVRRALNYKP</sequence>
<dbReference type="Proteomes" id="UP001218188">
    <property type="component" value="Unassembled WGS sequence"/>
</dbReference>
<proteinExistence type="predicted"/>
<evidence type="ECO:0000313" key="3">
    <source>
        <dbReference type="Proteomes" id="UP001218188"/>
    </source>
</evidence>
<feature type="chain" id="PRO_5042099167" evidence="1">
    <location>
        <begin position="17"/>
        <end position="146"/>
    </location>
</feature>
<evidence type="ECO:0000313" key="2">
    <source>
        <dbReference type="EMBL" id="KAJ7046299.1"/>
    </source>
</evidence>
<keyword evidence="1" id="KW-0732">Signal</keyword>
<dbReference type="AlphaFoldDB" id="A0AAD6XIH6"/>
<protein>
    <submittedName>
        <fullName evidence="2">Uncharacterized protein</fullName>
    </submittedName>
</protein>
<reference evidence="2" key="1">
    <citation type="submission" date="2023-03" db="EMBL/GenBank/DDBJ databases">
        <title>Massive genome expansion in bonnet fungi (Mycena s.s.) driven by repeated elements and novel gene families across ecological guilds.</title>
        <authorList>
            <consortium name="Lawrence Berkeley National Laboratory"/>
            <person name="Harder C.B."/>
            <person name="Miyauchi S."/>
            <person name="Viragh M."/>
            <person name="Kuo A."/>
            <person name="Thoen E."/>
            <person name="Andreopoulos B."/>
            <person name="Lu D."/>
            <person name="Skrede I."/>
            <person name="Drula E."/>
            <person name="Henrissat B."/>
            <person name="Morin E."/>
            <person name="Kohler A."/>
            <person name="Barry K."/>
            <person name="LaButti K."/>
            <person name="Morin E."/>
            <person name="Salamov A."/>
            <person name="Lipzen A."/>
            <person name="Mereny Z."/>
            <person name="Hegedus B."/>
            <person name="Baldrian P."/>
            <person name="Stursova M."/>
            <person name="Weitz H."/>
            <person name="Taylor A."/>
            <person name="Grigoriev I.V."/>
            <person name="Nagy L.G."/>
            <person name="Martin F."/>
            <person name="Kauserud H."/>
        </authorList>
    </citation>
    <scope>NUCLEOTIDE SEQUENCE</scope>
    <source>
        <strain evidence="2">CBHHK200</strain>
    </source>
</reference>
<organism evidence="2 3">
    <name type="scientific">Mycena alexandri</name>
    <dbReference type="NCBI Taxonomy" id="1745969"/>
    <lineage>
        <taxon>Eukaryota</taxon>
        <taxon>Fungi</taxon>
        <taxon>Dikarya</taxon>
        <taxon>Basidiomycota</taxon>
        <taxon>Agaricomycotina</taxon>
        <taxon>Agaricomycetes</taxon>
        <taxon>Agaricomycetidae</taxon>
        <taxon>Agaricales</taxon>
        <taxon>Marasmiineae</taxon>
        <taxon>Mycenaceae</taxon>
        <taxon>Mycena</taxon>
    </lineage>
</organism>
<name>A0AAD6XIH6_9AGAR</name>
<keyword evidence="3" id="KW-1185">Reference proteome</keyword>
<dbReference type="EMBL" id="JARJCM010000003">
    <property type="protein sequence ID" value="KAJ7046299.1"/>
    <property type="molecule type" value="Genomic_DNA"/>
</dbReference>